<proteinExistence type="predicted"/>
<keyword evidence="2" id="KW-1185">Reference proteome</keyword>
<accession>A0ACC2VZZ8</accession>
<organism evidence="1 2">
    <name type="scientific">Naganishia cerealis</name>
    <dbReference type="NCBI Taxonomy" id="610337"/>
    <lineage>
        <taxon>Eukaryota</taxon>
        <taxon>Fungi</taxon>
        <taxon>Dikarya</taxon>
        <taxon>Basidiomycota</taxon>
        <taxon>Agaricomycotina</taxon>
        <taxon>Tremellomycetes</taxon>
        <taxon>Filobasidiales</taxon>
        <taxon>Filobasidiaceae</taxon>
        <taxon>Naganishia</taxon>
    </lineage>
</organism>
<dbReference type="Proteomes" id="UP001241377">
    <property type="component" value="Unassembled WGS sequence"/>
</dbReference>
<sequence>MSATEDCFTRPPKYLPSKSSPGGETVSVMATPPTSAYPERIEEEDVMSISSGSIATSRHPESTRTFGSPSKNERLQYFGAPSMSRHFSHSSQHSGSMSPFGHRYDTGKASLNNVIVLEPEIDPLDTRPLQVVVPLTLSPVANNSPHDSSVTHSPEADINEDLFPDASRASSQTSVQEDAALRTVKQEHSMALASSQATAIPPSANSVFLAPPLADPLPVLQARGSLVPSINSSPEMGSTSRRISRKQVPMWTSSLEDLEQSKKFANSSSLYPEGAGSMQDAGRSHSLPLSTFSLHEDVQSLALDARRFRMGGKGSSEGIALPNDEEQVRAGKRLVEDADSRLKDVPNIRAKDHRARKFLPDIPARSASLLRTDAILKTPILSGAKHHFDHFTYEQPQTFDTPLAVQQAHQAISGRPAVSDQVQDGRQTAAEERRPSDQTFTSGFSLTCLTDEEPPSAATPSSIAERSTSLGKQQDPLPEPLRGYEPGVRFSVQPGAGRGTFGKSKSENFLPIHRARLGGSGAQWRTTGSRGTGTGGEESARRSMELFTLPEVGSMSVPSFHRGISDGSGRDIRKRSPRGSPMLEQAPTFATETTVHPIPAAQKHKMRLFSRRRTKHRIATTDGTGNSSSEYVSDASTSAGASGLAATLGGARRREKKIRRKREAAIFEAGPDRLPTPRELLVVSKLQVYNVEGEKVMFGDIVAGGGGQQTIVVFIRHWYCPLCAEYVECIVRTVDPEALEKANVKLVIIGNGSRRMLPAYSKKVMRSPFEMFTDPKLRVYRGLGMTRQTHDGGEEEDKGDYITMGPMRGTLEVAKRATKMPLGRPGTIPQLGGEFIFSSALQCSYAHRMTNTRAHAPIRDVVARTGALLDFIHVERGPPPPAIHRTPALPTYEMSDGMVFGNWGESGVEMTQAERYMLEQRRTSEGEGWKVERERELERIRRERERRRSRLHEVGKMACEAEEGEGMTTGDEGP</sequence>
<dbReference type="EMBL" id="JASBWR010000037">
    <property type="protein sequence ID" value="KAJ9104932.1"/>
    <property type="molecule type" value="Genomic_DNA"/>
</dbReference>
<reference evidence="1" key="1">
    <citation type="submission" date="2023-04" db="EMBL/GenBank/DDBJ databases">
        <title>Draft Genome sequencing of Naganishia species isolated from polar environments using Oxford Nanopore Technology.</title>
        <authorList>
            <person name="Leo P."/>
            <person name="Venkateswaran K."/>
        </authorList>
    </citation>
    <scope>NUCLEOTIDE SEQUENCE</scope>
    <source>
        <strain evidence="1">MNA-CCFEE 5261</strain>
    </source>
</reference>
<name>A0ACC2VZZ8_9TREE</name>
<evidence type="ECO:0000313" key="1">
    <source>
        <dbReference type="EMBL" id="KAJ9104932.1"/>
    </source>
</evidence>
<evidence type="ECO:0000313" key="2">
    <source>
        <dbReference type="Proteomes" id="UP001241377"/>
    </source>
</evidence>
<gene>
    <name evidence="1" type="ORF">QFC19_003727</name>
</gene>
<comment type="caution">
    <text evidence="1">The sequence shown here is derived from an EMBL/GenBank/DDBJ whole genome shotgun (WGS) entry which is preliminary data.</text>
</comment>
<protein>
    <submittedName>
        <fullName evidence="1">Uncharacterized protein</fullName>
    </submittedName>
</protein>